<dbReference type="OrthoDB" id="10265800at2759"/>
<evidence type="ECO:0000256" key="1">
    <source>
        <dbReference type="SAM" id="Phobius"/>
    </source>
</evidence>
<dbReference type="Gene3D" id="3.40.50.1110">
    <property type="entry name" value="SGNH hydrolase"/>
    <property type="match status" value="1"/>
</dbReference>
<reference evidence="3" key="2">
    <citation type="submission" date="2021-01" db="UniProtKB">
        <authorList>
            <consortium name="EnsemblMetazoa"/>
        </authorList>
    </citation>
    <scope>IDENTIFICATION</scope>
</reference>
<dbReference type="PANTHER" id="PTHR21325:SF31">
    <property type="entry name" value="GH22081P-RELATED"/>
    <property type="match status" value="1"/>
</dbReference>
<accession>A0A7M7PRD6</accession>
<evidence type="ECO:0000256" key="2">
    <source>
        <dbReference type="SAM" id="SignalP"/>
    </source>
</evidence>
<dbReference type="CDD" id="cd12087">
    <property type="entry name" value="TM_EGFR-like"/>
    <property type="match status" value="1"/>
</dbReference>
<dbReference type="CDD" id="cd01824">
    <property type="entry name" value="Phospholipase_B_like"/>
    <property type="match status" value="1"/>
</dbReference>
<dbReference type="KEGG" id="spu:100892711"/>
<dbReference type="GO" id="GO:0050253">
    <property type="term" value="F:retinyl-palmitate esterase activity"/>
    <property type="evidence" value="ECO:0000318"/>
    <property type="project" value="GO_Central"/>
</dbReference>
<dbReference type="RefSeq" id="XP_030855624.1">
    <property type="nucleotide sequence ID" value="XM_030999764.1"/>
</dbReference>
<dbReference type="OMA" id="WGVSASI"/>
<proteinExistence type="predicted"/>
<feature type="signal peptide" evidence="2">
    <location>
        <begin position="1"/>
        <end position="18"/>
    </location>
</feature>
<dbReference type="GO" id="GO:0031526">
    <property type="term" value="C:brush border membrane"/>
    <property type="evidence" value="ECO:0000318"/>
    <property type="project" value="GO_Central"/>
</dbReference>
<reference evidence="4" key="1">
    <citation type="submission" date="2015-02" db="EMBL/GenBank/DDBJ databases">
        <title>Genome sequencing for Strongylocentrotus purpuratus.</title>
        <authorList>
            <person name="Murali S."/>
            <person name="Liu Y."/>
            <person name="Vee V."/>
            <person name="English A."/>
            <person name="Wang M."/>
            <person name="Skinner E."/>
            <person name="Han Y."/>
            <person name="Muzny D.M."/>
            <person name="Worley K.C."/>
            <person name="Gibbs R.A."/>
        </authorList>
    </citation>
    <scope>NUCLEOTIDE SEQUENCE</scope>
</reference>
<dbReference type="InterPro" id="IPR035547">
    <property type="entry name" value="Phospholipase_B"/>
</dbReference>
<sequence length="454" mass="50186">MASLWLWVFVSAILMVNGDIEDDFRGLYEVYNDFHLYLGHVGETTHDQYETESFGIEFDCPSSVAPEKPTSVHRLRPGDFNVIAAVGDSLSTAYAADASIFLPVMLNYWGVSASIGGDQSVSSVGTLPNILRKYNPDILGYSTGEGIVFTQPKSKSFNRAVVGAKAKGLPKQARKLIDDLRDHPDVDMENDWKIITLFIGGNDLCSGCTKETSEPQEYLAFIDEALQMFHDEVPRVLVNLVGVLNAYILPDLDGSLKCDLVHAIVCGCLNKGGGRDAIYVRAKEYQKIVQEHIESGKFDDKEDFTVVYQPFFHNTSIPRHEDGSPDSSYFAPDCFHLSQKGQAAQATANWNGLFEPVGSKRVEWFPGEKLNCPSKEFPYIYTNVNSMPGDLQHDYSQSAVGTDQDQDQGQTLSQQTLIIAGVIGGVMLVIIVATIVVSITKKRRLSLNASYQRL</sequence>
<dbReference type="AlphaFoldDB" id="A0A7M7PRD6"/>
<dbReference type="EnsemblMetazoa" id="XM_030999764">
    <property type="protein sequence ID" value="XP_030855624"/>
    <property type="gene ID" value="LOC100892711"/>
</dbReference>
<dbReference type="InterPro" id="IPR036514">
    <property type="entry name" value="SGNH_hydro_sf"/>
</dbReference>
<feature type="transmembrane region" description="Helical" evidence="1">
    <location>
        <begin position="417"/>
        <end position="439"/>
    </location>
</feature>
<dbReference type="GO" id="GO:0004622">
    <property type="term" value="F:phosphatidylcholine lysophospholipase activity"/>
    <property type="evidence" value="ECO:0000318"/>
    <property type="project" value="GO_Central"/>
</dbReference>
<dbReference type="FunFam" id="3.40.50.1110:FF:000091">
    <property type="entry name" value="Uncharacterized protein"/>
    <property type="match status" value="1"/>
</dbReference>
<evidence type="ECO:0000313" key="4">
    <source>
        <dbReference type="Proteomes" id="UP000007110"/>
    </source>
</evidence>
<dbReference type="InterPro" id="IPR038885">
    <property type="entry name" value="PLB1"/>
</dbReference>
<dbReference type="GO" id="GO:0004623">
    <property type="term" value="F:phospholipase A2 activity"/>
    <property type="evidence" value="ECO:0000318"/>
    <property type="project" value="GO_Central"/>
</dbReference>
<dbReference type="Proteomes" id="UP000007110">
    <property type="component" value="Unassembled WGS sequence"/>
</dbReference>
<keyword evidence="2" id="KW-0732">Signal</keyword>
<organism evidence="3 4">
    <name type="scientific">Strongylocentrotus purpuratus</name>
    <name type="common">Purple sea urchin</name>
    <dbReference type="NCBI Taxonomy" id="7668"/>
    <lineage>
        <taxon>Eukaryota</taxon>
        <taxon>Metazoa</taxon>
        <taxon>Echinodermata</taxon>
        <taxon>Eleutherozoa</taxon>
        <taxon>Echinozoa</taxon>
        <taxon>Echinoidea</taxon>
        <taxon>Euechinoidea</taxon>
        <taxon>Echinacea</taxon>
        <taxon>Camarodonta</taxon>
        <taxon>Echinidea</taxon>
        <taxon>Strongylocentrotidae</taxon>
        <taxon>Strongylocentrotus</taxon>
    </lineage>
</organism>
<feature type="chain" id="PRO_5029843186" description="Phospholipase B1, membrane-associated" evidence="2">
    <location>
        <begin position="19"/>
        <end position="454"/>
    </location>
</feature>
<keyword evidence="1" id="KW-0812">Transmembrane</keyword>
<evidence type="ECO:0000313" key="3">
    <source>
        <dbReference type="EnsemblMetazoa" id="XP_030855624"/>
    </source>
</evidence>
<evidence type="ECO:0008006" key="5">
    <source>
        <dbReference type="Google" id="ProtNLM"/>
    </source>
</evidence>
<dbReference type="GeneID" id="100892711"/>
<dbReference type="GO" id="GO:0006644">
    <property type="term" value="P:phospholipid metabolic process"/>
    <property type="evidence" value="ECO:0000318"/>
    <property type="project" value="GO_Central"/>
</dbReference>
<keyword evidence="1" id="KW-0472">Membrane</keyword>
<name>A0A7M7PRD6_STRPU</name>
<dbReference type="SUPFAM" id="SSF52266">
    <property type="entry name" value="SGNH hydrolase"/>
    <property type="match status" value="1"/>
</dbReference>
<dbReference type="Pfam" id="PF00657">
    <property type="entry name" value="Lipase_GDSL"/>
    <property type="match status" value="1"/>
</dbReference>
<dbReference type="InParanoid" id="A0A7M7PRD6"/>
<protein>
    <recommendedName>
        <fullName evidence="5">Phospholipase B1, membrane-associated</fullName>
    </recommendedName>
</protein>
<dbReference type="InterPro" id="IPR001087">
    <property type="entry name" value="GDSL"/>
</dbReference>
<dbReference type="PANTHER" id="PTHR21325">
    <property type="entry name" value="PHOSPHOLIPASE B, PLB1"/>
    <property type="match status" value="1"/>
</dbReference>
<keyword evidence="4" id="KW-1185">Reference proteome</keyword>
<keyword evidence="1" id="KW-1133">Transmembrane helix</keyword>